<dbReference type="InterPro" id="IPR000719">
    <property type="entry name" value="Prot_kinase_dom"/>
</dbReference>
<evidence type="ECO:0000313" key="15">
    <source>
        <dbReference type="Proteomes" id="UP001178507"/>
    </source>
</evidence>
<feature type="binding site" evidence="8">
    <location>
        <begin position="142"/>
        <end position="143"/>
    </location>
    <ligand>
        <name>ATP</name>
        <dbReference type="ChEBI" id="CHEBI:30616"/>
    </ligand>
</feature>
<sequence length="284" mass="32193">MEVSKVRNEYSLSQFKVEGLLGSGAYGVVQKCVNTETGQVFAMKIIEKNKVIEKSMEEQVKREVLTQLKVKHRNLVRLHYYFEDSSQIYCLLEYADRGQLFAYLKTTGAQPEPMAARFFLDTGSGVAYLHQLRVAHRDLKPENVLLFGEELTAKVGDFGWCAEVASEKRLTFCGTLDYVSPEMLFGEPHDQGVDLWALGVLLFELLTGKAPFSMPSKKETMDKICAVDFTFDVRISPGAEELIRGLLLRESSRRMPLQQVLRHKWCDGFEAPVELAVGDLFFES</sequence>
<evidence type="ECO:0000256" key="8">
    <source>
        <dbReference type="PIRSR" id="PIRSR630616-2"/>
    </source>
</evidence>
<keyword evidence="4 8" id="KW-0547">Nucleotide-binding</keyword>
<organism evidence="14 15">
    <name type="scientific">Effrenium voratum</name>
    <dbReference type="NCBI Taxonomy" id="2562239"/>
    <lineage>
        <taxon>Eukaryota</taxon>
        <taxon>Sar</taxon>
        <taxon>Alveolata</taxon>
        <taxon>Dinophyceae</taxon>
        <taxon>Suessiales</taxon>
        <taxon>Symbiodiniaceae</taxon>
        <taxon>Effrenium</taxon>
    </lineage>
</organism>
<evidence type="ECO:0000259" key="13">
    <source>
        <dbReference type="PROSITE" id="PS50011"/>
    </source>
</evidence>
<feature type="active site" description="Proton acceptor" evidence="7">
    <location>
        <position position="138"/>
    </location>
</feature>
<evidence type="ECO:0000256" key="2">
    <source>
        <dbReference type="ARBA" id="ARBA00022527"/>
    </source>
</evidence>
<feature type="binding site" evidence="8">
    <location>
        <position position="157"/>
    </location>
    <ligand>
        <name>ATP</name>
        <dbReference type="ChEBI" id="CHEBI:30616"/>
    </ligand>
</feature>
<dbReference type="CDD" id="cd14007">
    <property type="entry name" value="STKc_Aurora"/>
    <property type="match status" value="1"/>
</dbReference>
<dbReference type="InterPro" id="IPR008271">
    <property type="entry name" value="Ser/Thr_kinase_AS"/>
</dbReference>
<dbReference type="SUPFAM" id="SSF56112">
    <property type="entry name" value="Protein kinase-like (PK-like)"/>
    <property type="match status" value="1"/>
</dbReference>
<keyword evidence="6 8" id="KW-0067">ATP-binding</keyword>
<comment type="catalytic activity">
    <reaction evidence="12">
        <text>L-threonyl-[protein] + ATP = O-phospho-L-threonyl-[protein] + ADP + H(+)</text>
        <dbReference type="Rhea" id="RHEA:46608"/>
        <dbReference type="Rhea" id="RHEA-COMP:11060"/>
        <dbReference type="Rhea" id="RHEA-COMP:11605"/>
        <dbReference type="ChEBI" id="CHEBI:15378"/>
        <dbReference type="ChEBI" id="CHEBI:30013"/>
        <dbReference type="ChEBI" id="CHEBI:30616"/>
        <dbReference type="ChEBI" id="CHEBI:61977"/>
        <dbReference type="ChEBI" id="CHEBI:456216"/>
        <dbReference type="EC" id="2.7.11.1"/>
    </reaction>
</comment>
<evidence type="ECO:0000256" key="10">
    <source>
        <dbReference type="PROSITE-ProRule" id="PRU10141"/>
    </source>
</evidence>
<feature type="domain" description="Protein kinase" evidence="13">
    <location>
        <begin position="15"/>
        <end position="266"/>
    </location>
</feature>
<dbReference type="PROSITE" id="PS00108">
    <property type="entry name" value="PROTEIN_KINASE_ST"/>
    <property type="match status" value="1"/>
</dbReference>
<evidence type="ECO:0000256" key="7">
    <source>
        <dbReference type="PIRSR" id="PIRSR630616-1"/>
    </source>
</evidence>
<dbReference type="InterPro" id="IPR030616">
    <property type="entry name" value="Aur-like"/>
</dbReference>
<evidence type="ECO:0000256" key="12">
    <source>
        <dbReference type="RuleBase" id="RU367134"/>
    </source>
</evidence>
<keyword evidence="3 12" id="KW-0808">Transferase</keyword>
<keyword evidence="5 12" id="KW-0418">Kinase</keyword>
<dbReference type="AlphaFoldDB" id="A0AA36MIF0"/>
<evidence type="ECO:0000313" key="14">
    <source>
        <dbReference type="EMBL" id="CAJ1372841.1"/>
    </source>
</evidence>
<evidence type="ECO:0000256" key="5">
    <source>
        <dbReference type="ARBA" id="ARBA00022777"/>
    </source>
</evidence>
<proteinExistence type="inferred from homology"/>
<dbReference type="EC" id="2.7.11.1" evidence="12"/>
<dbReference type="Gene3D" id="1.10.510.10">
    <property type="entry name" value="Transferase(Phosphotransferase) domain 1"/>
    <property type="match status" value="1"/>
</dbReference>
<evidence type="ECO:0000256" key="6">
    <source>
        <dbReference type="ARBA" id="ARBA00022840"/>
    </source>
</evidence>
<comment type="subunit">
    <text evidence="1">Monomer.</text>
</comment>
<dbReference type="PROSITE" id="PS00107">
    <property type="entry name" value="PROTEIN_KINASE_ATP"/>
    <property type="match status" value="1"/>
</dbReference>
<evidence type="ECO:0000256" key="11">
    <source>
        <dbReference type="RuleBase" id="RU000304"/>
    </source>
</evidence>
<comment type="caution">
    <text evidence="14">The sequence shown here is derived from an EMBL/GenBank/DDBJ whole genome shotgun (WGS) entry which is preliminary data.</text>
</comment>
<keyword evidence="2 11" id="KW-0723">Serine/threonine-protein kinase</keyword>
<name>A0AA36MIF0_9DINO</name>
<dbReference type="EMBL" id="CAUJNA010000158">
    <property type="protein sequence ID" value="CAJ1372841.1"/>
    <property type="molecule type" value="Genomic_DNA"/>
</dbReference>
<dbReference type="PROSITE" id="PS50011">
    <property type="entry name" value="PROTEIN_KINASE_DOM"/>
    <property type="match status" value="1"/>
</dbReference>
<dbReference type="InterPro" id="IPR011009">
    <property type="entry name" value="Kinase-like_dom_sf"/>
</dbReference>
<evidence type="ECO:0000256" key="9">
    <source>
        <dbReference type="PIRSR" id="PIRSR630616-3"/>
    </source>
</evidence>
<dbReference type="InterPro" id="IPR017441">
    <property type="entry name" value="Protein_kinase_ATP_BS"/>
</dbReference>
<dbReference type="Pfam" id="PF00069">
    <property type="entry name" value="Pkinase"/>
    <property type="match status" value="1"/>
</dbReference>
<dbReference type="GO" id="GO:0004674">
    <property type="term" value="F:protein serine/threonine kinase activity"/>
    <property type="evidence" value="ECO:0007669"/>
    <property type="project" value="UniProtKB-KW"/>
</dbReference>
<dbReference type="SMART" id="SM00220">
    <property type="entry name" value="S_TKc"/>
    <property type="match status" value="1"/>
</dbReference>
<dbReference type="FunFam" id="1.10.510.10:FF:000571">
    <property type="entry name" value="Maternal embryonic leucine zipper kinase"/>
    <property type="match status" value="1"/>
</dbReference>
<reference evidence="14" key="1">
    <citation type="submission" date="2023-08" db="EMBL/GenBank/DDBJ databases">
        <authorList>
            <person name="Chen Y."/>
            <person name="Shah S."/>
            <person name="Dougan E. K."/>
            <person name="Thang M."/>
            <person name="Chan C."/>
        </authorList>
    </citation>
    <scope>NUCLEOTIDE SEQUENCE</scope>
</reference>
<comment type="similarity">
    <text evidence="12">Belongs to the protein kinase superfamily. Ser/Thr protein kinase family. Aurora subfamily.</text>
</comment>
<keyword evidence="15" id="KW-1185">Reference proteome</keyword>
<dbReference type="FunFam" id="3.30.200.20:FF:000042">
    <property type="entry name" value="Aurora kinase A"/>
    <property type="match status" value="1"/>
</dbReference>
<dbReference type="PANTHER" id="PTHR24350">
    <property type="entry name" value="SERINE/THREONINE-PROTEIN KINASE IAL-RELATED"/>
    <property type="match status" value="1"/>
</dbReference>
<gene>
    <name evidence="14" type="ORF">EVOR1521_LOCUS2831</name>
</gene>
<evidence type="ECO:0000256" key="1">
    <source>
        <dbReference type="ARBA" id="ARBA00011245"/>
    </source>
</evidence>
<feature type="cross-link" description="Glycyl lysine isopeptide (Lys-Gly) (interchain with G-Cter in SUMO2)" evidence="9">
    <location>
        <position position="140"/>
    </location>
</feature>
<dbReference type="GO" id="GO:0005524">
    <property type="term" value="F:ATP binding"/>
    <property type="evidence" value="ECO:0007669"/>
    <property type="project" value="UniProtKB-UniRule"/>
</dbReference>
<feature type="binding site" evidence="8">
    <location>
        <begin position="93"/>
        <end position="95"/>
    </location>
    <ligand>
        <name>ATP</name>
        <dbReference type="ChEBI" id="CHEBI:30616"/>
    </ligand>
</feature>
<feature type="binding site" evidence="8 10">
    <location>
        <position position="44"/>
    </location>
    <ligand>
        <name>ATP</name>
        <dbReference type="ChEBI" id="CHEBI:30616"/>
    </ligand>
</feature>
<comment type="catalytic activity">
    <reaction evidence="12">
        <text>L-seryl-[protein] + ATP = O-phospho-L-seryl-[protein] + ADP + H(+)</text>
        <dbReference type="Rhea" id="RHEA:17989"/>
        <dbReference type="Rhea" id="RHEA-COMP:9863"/>
        <dbReference type="Rhea" id="RHEA-COMP:11604"/>
        <dbReference type="ChEBI" id="CHEBI:15378"/>
        <dbReference type="ChEBI" id="CHEBI:29999"/>
        <dbReference type="ChEBI" id="CHEBI:30616"/>
        <dbReference type="ChEBI" id="CHEBI:83421"/>
        <dbReference type="ChEBI" id="CHEBI:456216"/>
        <dbReference type="EC" id="2.7.11.1"/>
    </reaction>
</comment>
<dbReference type="Proteomes" id="UP001178507">
    <property type="component" value="Unassembled WGS sequence"/>
</dbReference>
<evidence type="ECO:0000256" key="4">
    <source>
        <dbReference type="ARBA" id="ARBA00022741"/>
    </source>
</evidence>
<protein>
    <recommendedName>
        <fullName evidence="12">Aurora kinase</fullName>
        <ecNumber evidence="12">2.7.11.1</ecNumber>
    </recommendedName>
</protein>
<accession>A0AA36MIF0</accession>
<evidence type="ECO:0000256" key="3">
    <source>
        <dbReference type="ARBA" id="ARBA00022679"/>
    </source>
</evidence>